<dbReference type="SMART" id="SM00228">
    <property type="entry name" value="PDZ"/>
    <property type="match status" value="1"/>
</dbReference>
<dbReference type="InterPro" id="IPR003439">
    <property type="entry name" value="ABC_transporter-like_ATP-bd"/>
</dbReference>
<keyword evidence="3" id="KW-1133">Transmembrane helix</keyword>
<dbReference type="GO" id="GO:0005524">
    <property type="term" value="F:ATP binding"/>
    <property type="evidence" value="ECO:0007669"/>
    <property type="project" value="UniProtKB-KW"/>
</dbReference>
<dbReference type="PANTHER" id="PTHR24221">
    <property type="entry name" value="ATP-BINDING CASSETTE SUB-FAMILY B"/>
    <property type="match status" value="1"/>
</dbReference>
<evidence type="ECO:0000259" key="4">
    <source>
        <dbReference type="PROSITE" id="PS50893"/>
    </source>
</evidence>
<keyword evidence="1" id="KW-0547">Nucleotide-binding</keyword>
<evidence type="ECO:0000256" key="2">
    <source>
        <dbReference type="ARBA" id="ARBA00022840"/>
    </source>
</evidence>
<evidence type="ECO:0000256" key="3">
    <source>
        <dbReference type="SAM" id="Phobius"/>
    </source>
</evidence>
<organism evidence="5 6">
    <name type="scientific">Mycena chlorophos</name>
    <name type="common">Agaric fungus</name>
    <name type="synonym">Agaricus chlorophos</name>
    <dbReference type="NCBI Taxonomy" id="658473"/>
    <lineage>
        <taxon>Eukaryota</taxon>
        <taxon>Fungi</taxon>
        <taxon>Dikarya</taxon>
        <taxon>Basidiomycota</taxon>
        <taxon>Agaricomycotina</taxon>
        <taxon>Agaricomycetes</taxon>
        <taxon>Agaricomycetidae</taxon>
        <taxon>Agaricales</taxon>
        <taxon>Marasmiineae</taxon>
        <taxon>Mycenaceae</taxon>
        <taxon>Mycena</taxon>
    </lineage>
</organism>
<keyword evidence="3" id="KW-0812">Transmembrane</keyword>
<evidence type="ECO:0000313" key="6">
    <source>
        <dbReference type="Proteomes" id="UP000815677"/>
    </source>
</evidence>
<dbReference type="SMART" id="SM00382">
    <property type="entry name" value="AAA"/>
    <property type="match status" value="1"/>
</dbReference>
<dbReference type="Pfam" id="PF00005">
    <property type="entry name" value="ABC_tran"/>
    <property type="match status" value="1"/>
</dbReference>
<dbReference type="PROSITE" id="PS50893">
    <property type="entry name" value="ABC_TRANSPORTER_2"/>
    <property type="match status" value="1"/>
</dbReference>
<dbReference type="PANTHER" id="PTHR24221:SF646">
    <property type="entry name" value="HAEMOLYSIN SECRETION ATP-BINDING PROTEIN"/>
    <property type="match status" value="1"/>
</dbReference>
<dbReference type="Gene3D" id="2.30.42.10">
    <property type="match status" value="1"/>
</dbReference>
<sequence length="975" mass="109011">MLAESSTYTAFGVCLKRQSRKVTHMALRRDAQSSARTLKDDAGTLEAEPLLPSPHSARMSIIEKEKTEANGQVIPLSDPDTGRSAIQETTLGVWRVLTEEETATPSLAARWEKAIGFLPTVRTFVTEVIVLDPLKIGALLLAQLWLNSKDVVLLHLSMRVLALIEVGLREGKPDAVAIVTAVAERLLMVAVSSLVETLSERWSTTMQNRVTHHFQEKIFTAQLEAEMPATHDATDDDSITARPMWEHFMTTLNISGIVLQAVFILAYISTLAKNDGPMFVLLCAVPPFFAWLRRNHLWEQPFVAAATNEDYLRMRALSKLGEEKYRQDVISGDLGDYIVDEYEQAQRTLGDIPHDHPVTLWERQRSIVSKIGEELLENLPMVYYAANAVHNPATFSLSKIAMLQQSESALRRTIFDGVWKLDSLKRGMVFIRRLYKFCAPLRTLEDGVRKYPSSEEADRAGMSIELRNVAFSYPGGKDNAKALDDVSFSIKSGQLVVLVGSNGSGKSTIVKLLARLYDTISGEILIDGTDIKEYLIADLRAATASLTQDHHLYPLSLGENIGLGNPALMSDEAEIIKAAEKGGSSEFVKRLKEGFETVLDPQTESYSMHVKDSDGTPLAKELERIAKKTDISGGERQRVVASRTFMRFTTGRVKLVIADEGSSALDPEAEWTLFNNLREEREGKTLIFVTHRFGHLTRFADTILVGTQRRLLSQRAPTATPSKPKPEVGHEQDFRRPWLYRVVGVGHFIIIPIVVAYAAFFYDWEDETRGEHVMKPLRRWLEAQKAAFFSLSPSEHQLATGEHTFAKPDAAAPASNPAPSRSSGWLPTSFFKPYFVVRFIAPDGPAASSGLRQDDLIVVFGDIPVKDLPPLKFHAMLASAANDQAPIPLVVLRDGQEMQLVLLPGKEGNLGCALERYEPGQCDTRIFSGPERTLRPTRWCRLREEQQLEGTFSPNSWLWLNDKKLDYERTFFTFK</sequence>
<dbReference type="InterPro" id="IPR003593">
    <property type="entry name" value="AAA+_ATPase"/>
</dbReference>
<dbReference type="InterPro" id="IPR039421">
    <property type="entry name" value="Type_1_exporter"/>
</dbReference>
<keyword evidence="2 5" id="KW-0067">ATP-binding</keyword>
<dbReference type="Gene3D" id="3.40.50.300">
    <property type="entry name" value="P-loop containing nucleotide triphosphate hydrolases"/>
    <property type="match status" value="1"/>
</dbReference>
<name>A0ABQ0LP08_MYCCL</name>
<evidence type="ECO:0000256" key="1">
    <source>
        <dbReference type="ARBA" id="ARBA00022741"/>
    </source>
</evidence>
<dbReference type="InterPro" id="IPR036034">
    <property type="entry name" value="PDZ_sf"/>
</dbReference>
<evidence type="ECO:0000313" key="5">
    <source>
        <dbReference type="EMBL" id="GAT52267.1"/>
    </source>
</evidence>
<feature type="domain" description="ABC transporter" evidence="4">
    <location>
        <begin position="464"/>
        <end position="733"/>
    </location>
</feature>
<protein>
    <submittedName>
        <fullName evidence="5">ABC transporter ATP-binding protein</fullName>
    </submittedName>
</protein>
<reference evidence="5" key="1">
    <citation type="submission" date="2014-09" db="EMBL/GenBank/DDBJ databases">
        <title>Genome sequence of the luminous mushroom Mycena chlorophos for searching fungal bioluminescence genes.</title>
        <authorList>
            <person name="Tanaka Y."/>
            <person name="Kasuga D."/>
            <person name="Oba Y."/>
            <person name="Hase S."/>
            <person name="Sato K."/>
            <person name="Oba Y."/>
            <person name="Sakakibara Y."/>
        </authorList>
    </citation>
    <scope>NUCLEOTIDE SEQUENCE</scope>
</reference>
<dbReference type="InterPro" id="IPR001478">
    <property type="entry name" value="PDZ"/>
</dbReference>
<dbReference type="SUPFAM" id="SSF50156">
    <property type="entry name" value="PDZ domain-like"/>
    <property type="match status" value="1"/>
</dbReference>
<keyword evidence="3" id="KW-0472">Membrane</keyword>
<keyword evidence="6" id="KW-1185">Reference proteome</keyword>
<feature type="transmembrane region" description="Helical" evidence="3">
    <location>
        <begin position="738"/>
        <end position="762"/>
    </location>
</feature>
<dbReference type="Proteomes" id="UP000815677">
    <property type="component" value="Unassembled WGS sequence"/>
</dbReference>
<proteinExistence type="predicted"/>
<gene>
    <name evidence="5" type="ORF">MCHLO_09336</name>
</gene>
<accession>A0ABQ0LP08</accession>
<dbReference type="EMBL" id="DF847666">
    <property type="protein sequence ID" value="GAT52267.1"/>
    <property type="molecule type" value="Genomic_DNA"/>
</dbReference>
<dbReference type="SUPFAM" id="SSF52540">
    <property type="entry name" value="P-loop containing nucleoside triphosphate hydrolases"/>
    <property type="match status" value="1"/>
</dbReference>
<dbReference type="InterPro" id="IPR027417">
    <property type="entry name" value="P-loop_NTPase"/>
</dbReference>